<keyword evidence="4 8" id="KW-0812">Transmembrane</keyword>
<evidence type="ECO:0000256" key="5">
    <source>
        <dbReference type="ARBA" id="ARBA00022989"/>
    </source>
</evidence>
<comment type="function">
    <text evidence="8">Cell division protein that may be involved in stabilizing or promoting the assembly of the division complex.</text>
</comment>
<comment type="similarity">
    <text evidence="8">Belongs to the FtsQ/DivIB family. DivIB subfamily.</text>
</comment>
<reference evidence="10" key="1">
    <citation type="journal article" date="2021" name="PeerJ">
        <title>Extensive microbial diversity within the chicken gut microbiome revealed by metagenomics and culture.</title>
        <authorList>
            <person name="Gilroy R."/>
            <person name="Ravi A."/>
            <person name="Getino M."/>
            <person name="Pursley I."/>
            <person name="Horton D.L."/>
            <person name="Alikhan N.F."/>
            <person name="Baker D."/>
            <person name="Gharbi K."/>
            <person name="Hall N."/>
            <person name="Watson M."/>
            <person name="Adriaenssens E.M."/>
            <person name="Foster-Nyarko E."/>
            <person name="Jarju S."/>
            <person name="Secka A."/>
            <person name="Antonio M."/>
            <person name="Oren A."/>
            <person name="Chaudhuri R.R."/>
            <person name="La Ragione R."/>
            <person name="Hildebrand F."/>
            <person name="Pallen M.J."/>
        </authorList>
    </citation>
    <scope>NUCLEOTIDE SEQUENCE</scope>
    <source>
        <strain evidence="10">CHK169-4300</strain>
    </source>
</reference>
<dbReference type="EMBL" id="DXAZ01000008">
    <property type="protein sequence ID" value="HIZ70283.1"/>
    <property type="molecule type" value="Genomic_DNA"/>
</dbReference>
<dbReference type="Proteomes" id="UP000824106">
    <property type="component" value="Unassembled WGS sequence"/>
</dbReference>
<comment type="subcellular location">
    <subcellularLocation>
        <location evidence="8">Cell membrane</location>
        <topology evidence="8">Single-pass type II membrane protein</topology>
    </subcellularLocation>
    <subcellularLocation>
        <location evidence="1">Membrane</location>
    </subcellularLocation>
    <text evidence="8">Localizes to the division septum.</text>
</comment>
<keyword evidence="3 8" id="KW-0132">Cell division</keyword>
<dbReference type="GO" id="GO:0005886">
    <property type="term" value="C:plasma membrane"/>
    <property type="evidence" value="ECO:0007669"/>
    <property type="project" value="UniProtKB-SubCell"/>
</dbReference>
<evidence type="ECO:0000256" key="8">
    <source>
        <dbReference type="HAMAP-Rule" id="MF_00912"/>
    </source>
</evidence>
<dbReference type="Pfam" id="PF03799">
    <property type="entry name" value="FtsQ_DivIB_C"/>
    <property type="match status" value="1"/>
</dbReference>
<dbReference type="PANTHER" id="PTHR37820:SF1">
    <property type="entry name" value="CELL DIVISION PROTEIN FTSQ"/>
    <property type="match status" value="1"/>
</dbReference>
<protein>
    <recommendedName>
        <fullName evidence="8">Cell division protein DivIB</fullName>
    </recommendedName>
</protein>
<proteinExistence type="inferred from homology"/>
<keyword evidence="7 8" id="KW-0131">Cell cycle</keyword>
<accession>A0A9D2JXJ8</accession>
<keyword evidence="2 8" id="KW-1003">Cell membrane</keyword>
<dbReference type="Pfam" id="PF08478">
    <property type="entry name" value="POTRA_1"/>
    <property type="match status" value="1"/>
</dbReference>
<dbReference type="InterPro" id="IPR026580">
    <property type="entry name" value="DivIB"/>
</dbReference>
<dbReference type="HAMAP" id="MF_00912">
    <property type="entry name" value="DivIB"/>
    <property type="match status" value="1"/>
</dbReference>
<dbReference type="InterPro" id="IPR013685">
    <property type="entry name" value="POTRA_FtsQ_type"/>
</dbReference>
<evidence type="ECO:0000313" key="11">
    <source>
        <dbReference type="Proteomes" id="UP000824106"/>
    </source>
</evidence>
<name>A0A9D2JXJ8_9LACT</name>
<dbReference type="PANTHER" id="PTHR37820">
    <property type="entry name" value="CELL DIVISION PROTEIN DIVIB"/>
    <property type="match status" value="1"/>
</dbReference>
<sequence length="277" mass="31575">MADNGTDLSQGNNSKVNNHFEEHSMAFYKVMQRYIPIVIINLLIIIIMSYFISPLSKVSTISVEGNEAVYDQQIIEESGIRSNDSILELMRQKERTAENIVQNLPQVSESSVEVSGFNDVIIQIKEHNTVAYIAQDNSYLRVLENGTVLDEEYNVSIGNQPVLTKFEEGEVLDQMIEELSKVDRPILNLISEIELVTDRENPLFIRVYMNNGNRVLSLIPTFSEKIPYYPQMVKAVNGKKGVFDMEAGVYFTPFVDEQTEESGLNEDEREALEEFNE</sequence>
<dbReference type="PROSITE" id="PS51779">
    <property type="entry name" value="POTRA"/>
    <property type="match status" value="1"/>
</dbReference>
<evidence type="ECO:0000256" key="4">
    <source>
        <dbReference type="ARBA" id="ARBA00022692"/>
    </source>
</evidence>
<evidence type="ECO:0000256" key="6">
    <source>
        <dbReference type="ARBA" id="ARBA00023136"/>
    </source>
</evidence>
<feature type="domain" description="POTRA" evidence="9">
    <location>
        <begin position="56"/>
        <end position="127"/>
    </location>
</feature>
<dbReference type="InterPro" id="IPR034746">
    <property type="entry name" value="POTRA"/>
</dbReference>
<dbReference type="GO" id="GO:0043093">
    <property type="term" value="P:FtsZ-dependent cytokinesis"/>
    <property type="evidence" value="ECO:0007669"/>
    <property type="project" value="UniProtKB-UniRule"/>
</dbReference>
<dbReference type="AlphaFoldDB" id="A0A9D2JXJ8"/>
<feature type="transmembrane region" description="Helical" evidence="8">
    <location>
        <begin position="34"/>
        <end position="52"/>
    </location>
</feature>
<organism evidence="10 11">
    <name type="scientific">Candidatus Atopostipes pullistercoris</name>
    <dbReference type="NCBI Taxonomy" id="2838467"/>
    <lineage>
        <taxon>Bacteria</taxon>
        <taxon>Bacillati</taxon>
        <taxon>Bacillota</taxon>
        <taxon>Bacilli</taxon>
        <taxon>Lactobacillales</taxon>
        <taxon>Carnobacteriaceae</taxon>
        <taxon>Atopostipes</taxon>
    </lineage>
</organism>
<evidence type="ECO:0000256" key="3">
    <source>
        <dbReference type="ARBA" id="ARBA00022618"/>
    </source>
</evidence>
<gene>
    <name evidence="8" type="primary">divIB</name>
    <name evidence="10" type="ORF">H9808_00675</name>
</gene>
<dbReference type="InterPro" id="IPR005548">
    <property type="entry name" value="Cell_div_FtsQ/DivIB_C"/>
</dbReference>
<evidence type="ECO:0000256" key="1">
    <source>
        <dbReference type="ARBA" id="ARBA00004370"/>
    </source>
</evidence>
<evidence type="ECO:0000259" key="9">
    <source>
        <dbReference type="PROSITE" id="PS51779"/>
    </source>
</evidence>
<evidence type="ECO:0000313" key="10">
    <source>
        <dbReference type="EMBL" id="HIZ70283.1"/>
    </source>
</evidence>
<dbReference type="GO" id="GO:0032153">
    <property type="term" value="C:cell division site"/>
    <property type="evidence" value="ECO:0007669"/>
    <property type="project" value="UniProtKB-UniRule"/>
</dbReference>
<evidence type="ECO:0000256" key="7">
    <source>
        <dbReference type="ARBA" id="ARBA00023306"/>
    </source>
</evidence>
<dbReference type="InterPro" id="IPR050487">
    <property type="entry name" value="FtsQ_DivIB"/>
</dbReference>
<evidence type="ECO:0000256" key="2">
    <source>
        <dbReference type="ARBA" id="ARBA00022475"/>
    </source>
</evidence>
<keyword evidence="6 8" id="KW-0472">Membrane</keyword>
<dbReference type="Gene3D" id="3.40.50.10960">
    <property type="match status" value="1"/>
</dbReference>
<reference evidence="10" key="2">
    <citation type="submission" date="2021-04" db="EMBL/GenBank/DDBJ databases">
        <authorList>
            <person name="Gilroy R."/>
        </authorList>
    </citation>
    <scope>NUCLEOTIDE SEQUENCE</scope>
    <source>
        <strain evidence="10">CHK169-4300</strain>
    </source>
</reference>
<keyword evidence="5 8" id="KW-1133">Transmembrane helix</keyword>
<comment type="caution">
    <text evidence="10">The sequence shown here is derived from an EMBL/GenBank/DDBJ whole genome shotgun (WGS) entry which is preliminary data.</text>
</comment>